<protein>
    <submittedName>
        <fullName evidence="1">Uncharacterized protein</fullName>
    </submittedName>
</protein>
<keyword evidence="2" id="KW-1185">Reference proteome</keyword>
<dbReference type="Proteomes" id="UP000290378">
    <property type="component" value="Unassembled WGS sequence"/>
</dbReference>
<dbReference type="EMBL" id="NXII01000007">
    <property type="protein sequence ID" value="RXI41501.1"/>
    <property type="molecule type" value="Genomic_DNA"/>
</dbReference>
<evidence type="ECO:0000313" key="1">
    <source>
        <dbReference type="EMBL" id="RXI41501.1"/>
    </source>
</evidence>
<comment type="caution">
    <text evidence="1">The sequence shown here is derived from an EMBL/GenBank/DDBJ whole genome shotgun (WGS) entry which is preliminary data.</text>
</comment>
<evidence type="ECO:0000313" key="2">
    <source>
        <dbReference type="Proteomes" id="UP000290378"/>
    </source>
</evidence>
<reference evidence="1 2" key="1">
    <citation type="submission" date="2017-09" db="EMBL/GenBank/DDBJ databases">
        <title>Genomics of the genus Arcobacter.</title>
        <authorList>
            <person name="Perez-Cataluna A."/>
            <person name="Figueras M.J."/>
            <person name="Salas-Masso N."/>
        </authorList>
    </citation>
    <scope>NUCLEOTIDE SEQUENCE [LARGE SCALE GENOMIC DNA]</scope>
    <source>
        <strain evidence="1 2">CECT 7834</strain>
    </source>
</reference>
<dbReference type="AlphaFoldDB" id="A0A6M8NJP7"/>
<accession>A0A6M8NJP7</accession>
<dbReference type="RefSeq" id="WP_129013475.1">
    <property type="nucleotide sequence ID" value="NZ_CBCSEI010000015.1"/>
</dbReference>
<gene>
    <name evidence="1" type="ORF">CP963_06950</name>
</gene>
<name>A0A6M8NJP7_9BACT</name>
<organism evidence="1 2">
    <name type="scientific">Arcobacter cloacae</name>
    <dbReference type="NCBI Taxonomy" id="1054034"/>
    <lineage>
        <taxon>Bacteria</taxon>
        <taxon>Pseudomonadati</taxon>
        <taxon>Campylobacterota</taxon>
        <taxon>Epsilonproteobacteria</taxon>
        <taxon>Campylobacterales</taxon>
        <taxon>Arcobacteraceae</taxon>
        <taxon>Arcobacter</taxon>
    </lineage>
</organism>
<sequence>MFAEPKKDGKFSKDILKIIIEERKAKERFYIDRIVNLALFYKDYIDKNNLDNERGITNIEFLRDDINTYLQRLADNYDEYINKFNLKIVVPIKNLKFDKYSVSQNLSHFDLKDYADFIKLGGNVVKNRLFNLNTMSKNQIELELYLRFVNMLIYDVRLNYLNEETFELFLALNDDETGMKLLATTNWYLQFYDADLFFKKWNYFKKMRFSDYLSASCLVIKK</sequence>
<proteinExistence type="predicted"/>